<dbReference type="STRING" id="2711.A0A067GZ66"/>
<evidence type="ECO:0008006" key="9">
    <source>
        <dbReference type="Google" id="ProtNLM"/>
    </source>
</evidence>
<feature type="domain" description="Chalcone/stilbene synthase N-terminal" evidence="5">
    <location>
        <begin position="115"/>
        <end position="165"/>
    </location>
</feature>
<dbReference type="InterPro" id="IPR011141">
    <property type="entry name" value="Polyketide_synthase_type-III"/>
</dbReference>
<dbReference type="Proteomes" id="UP000027120">
    <property type="component" value="Unassembled WGS sequence"/>
</dbReference>
<dbReference type="PANTHER" id="PTHR11877:SF14">
    <property type="entry name" value="CHALCONE SYNTHASE"/>
    <property type="match status" value="1"/>
</dbReference>
<keyword evidence="2 4" id="KW-0808">Transferase</keyword>
<evidence type="ECO:0000313" key="7">
    <source>
        <dbReference type="EMBL" id="KDO80722.1"/>
    </source>
</evidence>
<evidence type="ECO:0000313" key="8">
    <source>
        <dbReference type="Proteomes" id="UP000027120"/>
    </source>
</evidence>
<proteinExistence type="inferred from homology"/>
<dbReference type="PANTHER" id="PTHR11877">
    <property type="entry name" value="HYDROXYMETHYLGLUTARYL-COA SYNTHASE"/>
    <property type="match status" value="1"/>
</dbReference>
<dbReference type="SMR" id="A0A067GZ66"/>
<dbReference type="Gene3D" id="3.40.47.10">
    <property type="match status" value="2"/>
</dbReference>
<evidence type="ECO:0000259" key="6">
    <source>
        <dbReference type="Pfam" id="PF02797"/>
    </source>
</evidence>
<dbReference type="EMBL" id="KK784876">
    <property type="protein sequence ID" value="KDO80722.1"/>
    <property type="molecule type" value="Genomic_DNA"/>
</dbReference>
<feature type="domain" description="Chalcone/stilbene synthase N-terminal" evidence="5">
    <location>
        <begin position="49"/>
        <end position="113"/>
    </location>
</feature>
<evidence type="ECO:0000256" key="3">
    <source>
        <dbReference type="ARBA" id="ARBA00023315"/>
    </source>
</evidence>
<evidence type="ECO:0000259" key="5">
    <source>
        <dbReference type="Pfam" id="PF00195"/>
    </source>
</evidence>
<dbReference type="AlphaFoldDB" id="A0A067GZ66"/>
<evidence type="ECO:0000256" key="2">
    <source>
        <dbReference type="ARBA" id="ARBA00022679"/>
    </source>
</evidence>
<keyword evidence="3 4" id="KW-0012">Acyltransferase</keyword>
<dbReference type="CDD" id="cd00831">
    <property type="entry name" value="CHS_like"/>
    <property type="match status" value="1"/>
</dbReference>
<dbReference type="GO" id="GO:0016747">
    <property type="term" value="F:acyltransferase activity, transferring groups other than amino-acyl groups"/>
    <property type="evidence" value="ECO:0007669"/>
    <property type="project" value="InterPro"/>
</dbReference>
<evidence type="ECO:0000256" key="4">
    <source>
        <dbReference type="RuleBase" id="RU003633"/>
    </source>
</evidence>
<dbReference type="FunFam" id="3.40.47.10:FF:000014">
    <property type="entry name" value="Chalcone synthase 1"/>
    <property type="match status" value="1"/>
</dbReference>
<keyword evidence="8" id="KW-1185">Reference proteome</keyword>
<dbReference type="InterPro" id="IPR016039">
    <property type="entry name" value="Thiolase-like"/>
</dbReference>
<dbReference type="SUPFAM" id="SSF53901">
    <property type="entry name" value="Thiolase-like"/>
    <property type="match status" value="2"/>
</dbReference>
<comment type="similarity">
    <text evidence="1 4">Belongs to the thiolase-like superfamily. Chalcone/stilbene synthases family.</text>
</comment>
<dbReference type="Pfam" id="PF00195">
    <property type="entry name" value="Chal_sti_synt_N"/>
    <property type="match status" value="2"/>
</dbReference>
<evidence type="ECO:0000256" key="1">
    <source>
        <dbReference type="ARBA" id="ARBA00005531"/>
    </source>
</evidence>
<accession>A0A067GZ66</accession>
<feature type="domain" description="Chalcone/stilbene synthase C-terminal" evidence="6">
    <location>
        <begin position="176"/>
        <end position="316"/>
    </location>
</feature>
<dbReference type="InterPro" id="IPR012328">
    <property type="entry name" value="Chalcone/stilbene_synt_C"/>
</dbReference>
<protein>
    <recommendedName>
        <fullName evidence="9">Chalcone synthase</fullName>
    </recommendedName>
</protein>
<dbReference type="Pfam" id="PF02797">
    <property type="entry name" value="Chal_sti_synt_C"/>
    <property type="match status" value="1"/>
</dbReference>
<sequence length="320" mass="35362">MALLGKFQETQRPQANPANCVYQTDYPDFYFRITSSNHMTELKEKFKRMYILVPKVPKLGKEAVSKAIKEWGQPISKITHLISCSVSGVDMPGADYQLTKLLGLKPSVKRVMLTAESNAGARVLVVCSEITVGTFRAPSDENLSCLVNRAIVGDGTAALIVGACPDINTERPLFHIVPTAQTILPDSEDAIKGHFRESPLIADNIDKFLAESFDQVSLNDHDWNSLFWMMHPIGPAVLDQIEGKLGLEKTKLRETRHVLSEYGNMASATVLFVLDEMRKRSVEEGKATTGEELEWGVLLGFEAGLTVEAIVLRSIPMVSN</sequence>
<gene>
    <name evidence="7" type="ORF">CISIN_1g047978mg</name>
</gene>
<dbReference type="InterPro" id="IPR001099">
    <property type="entry name" value="Chalcone/stilbene_synt_N"/>
</dbReference>
<organism evidence="7 8">
    <name type="scientific">Citrus sinensis</name>
    <name type="common">Sweet orange</name>
    <name type="synonym">Citrus aurantium var. sinensis</name>
    <dbReference type="NCBI Taxonomy" id="2711"/>
    <lineage>
        <taxon>Eukaryota</taxon>
        <taxon>Viridiplantae</taxon>
        <taxon>Streptophyta</taxon>
        <taxon>Embryophyta</taxon>
        <taxon>Tracheophyta</taxon>
        <taxon>Spermatophyta</taxon>
        <taxon>Magnoliopsida</taxon>
        <taxon>eudicotyledons</taxon>
        <taxon>Gunneridae</taxon>
        <taxon>Pentapetalae</taxon>
        <taxon>rosids</taxon>
        <taxon>malvids</taxon>
        <taxon>Sapindales</taxon>
        <taxon>Rutaceae</taxon>
        <taxon>Aurantioideae</taxon>
        <taxon>Citrus</taxon>
    </lineage>
</organism>
<name>A0A067GZ66_CITSI</name>
<reference evidence="7 8" key="1">
    <citation type="submission" date="2014-04" db="EMBL/GenBank/DDBJ databases">
        <authorList>
            <consortium name="International Citrus Genome Consortium"/>
            <person name="Gmitter F."/>
            <person name="Chen C."/>
            <person name="Farmerie W."/>
            <person name="Harkins T."/>
            <person name="Desany B."/>
            <person name="Mohiuddin M."/>
            <person name="Kodira C."/>
            <person name="Borodovsky M."/>
            <person name="Lomsadze A."/>
            <person name="Burns P."/>
            <person name="Jenkins J."/>
            <person name="Prochnik S."/>
            <person name="Shu S."/>
            <person name="Chapman J."/>
            <person name="Pitluck S."/>
            <person name="Schmutz J."/>
            <person name="Rokhsar D."/>
        </authorList>
    </citation>
    <scope>NUCLEOTIDE SEQUENCE</scope>
</reference>